<comment type="similarity">
    <text evidence="1">Belongs to the helicase family. RecQ subfamily.</text>
</comment>
<dbReference type="PANTHER" id="PTHR13710:SF154">
    <property type="entry name" value="RECQ HELICASE, PUTATIVE (AFU_ORTHOLOGUE AFUA_6G14720)-RELATED"/>
    <property type="match status" value="1"/>
</dbReference>
<gene>
    <name evidence="3" type="ORF">K435DRAFT_668228</name>
</gene>
<dbReference type="Pfam" id="PF00270">
    <property type="entry name" value="DEAD"/>
    <property type="match status" value="1"/>
</dbReference>
<dbReference type="GO" id="GO:0005524">
    <property type="term" value="F:ATP binding"/>
    <property type="evidence" value="ECO:0007669"/>
    <property type="project" value="InterPro"/>
</dbReference>
<organism evidence="3 4">
    <name type="scientific">Dendrothele bispora (strain CBS 962.96)</name>
    <dbReference type="NCBI Taxonomy" id="1314807"/>
    <lineage>
        <taxon>Eukaryota</taxon>
        <taxon>Fungi</taxon>
        <taxon>Dikarya</taxon>
        <taxon>Basidiomycota</taxon>
        <taxon>Agaricomycotina</taxon>
        <taxon>Agaricomycetes</taxon>
        <taxon>Agaricomycetidae</taxon>
        <taxon>Agaricales</taxon>
        <taxon>Agaricales incertae sedis</taxon>
        <taxon>Dendrothele</taxon>
    </lineage>
</organism>
<dbReference type="Proteomes" id="UP000297245">
    <property type="component" value="Unassembled WGS sequence"/>
</dbReference>
<dbReference type="GO" id="GO:0009378">
    <property type="term" value="F:four-way junction helicase activity"/>
    <property type="evidence" value="ECO:0007669"/>
    <property type="project" value="TreeGrafter"/>
</dbReference>
<dbReference type="GO" id="GO:0003676">
    <property type="term" value="F:nucleic acid binding"/>
    <property type="evidence" value="ECO:0007669"/>
    <property type="project" value="InterPro"/>
</dbReference>
<keyword evidence="3" id="KW-0378">Hydrolase</keyword>
<dbReference type="GO" id="GO:0005737">
    <property type="term" value="C:cytoplasm"/>
    <property type="evidence" value="ECO:0007669"/>
    <property type="project" value="TreeGrafter"/>
</dbReference>
<protein>
    <submittedName>
        <fullName evidence="3">P-loop containing nucleoside triphosphate hydrolase protein</fullName>
    </submittedName>
</protein>
<dbReference type="OrthoDB" id="10261556at2759"/>
<dbReference type="SMART" id="SM00487">
    <property type="entry name" value="DEXDc"/>
    <property type="match status" value="1"/>
</dbReference>
<dbReference type="GO" id="GO:0016787">
    <property type="term" value="F:hydrolase activity"/>
    <property type="evidence" value="ECO:0007669"/>
    <property type="project" value="UniProtKB-KW"/>
</dbReference>
<dbReference type="PANTHER" id="PTHR13710">
    <property type="entry name" value="DNA HELICASE RECQ FAMILY MEMBER"/>
    <property type="match status" value="1"/>
</dbReference>
<dbReference type="SUPFAM" id="SSF52540">
    <property type="entry name" value="P-loop containing nucleoside triphosphate hydrolases"/>
    <property type="match status" value="2"/>
</dbReference>
<reference evidence="3 4" key="1">
    <citation type="journal article" date="2019" name="Nat. Ecol. Evol.">
        <title>Megaphylogeny resolves global patterns of mushroom evolution.</title>
        <authorList>
            <person name="Varga T."/>
            <person name="Krizsan K."/>
            <person name="Foldi C."/>
            <person name="Dima B."/>
            <person name="Sanchez-Garcia M."/>
            <person name="Sanchez-Ramirez S."/>
            <person name="Szollosi G.J."/>
            <person name="Szarkandi J.G."/>
            <person name="Papp V."/>
            <person name="Albert L."/>
            <person name="Andreopoulos W."/>
            <person name="Angelini C."/>
            <person name="Antonin V."/>
            <person name="Barry K.W."/>
            <person name="Bougher N.L."/>
            <person name="Buchanan P."/>
            <person name="Buyck B."/>
            <person name="Bense V."/>
            <person name="Catcheside P."/>
            <person name="Chovatia M."/>
            <person name="Cooper J."/>
            <person name="Damon W."/>
            <person name="Desjardin D."/>
            <person name="Finy P."/>
            <person name="Geml J."/>
            <person name="Haridas S."/>
            <person name="Hughes K."/>
            <person name="Justo A."/>
            <person name="Karasinski D."/>
            <person name="Kautmanova I."/>
            <person name="Kiss B."/>
            <person name="Kocsube S."/>
            <person name="Kotiranta H."/>
            <person name="LaButti K.M."/>
            <person name="Lechner B.E."/>
            <person name="Liimatainen K."/>
            <person name="Lipzen A."/>
            <person name="Lukacs Z."/>
            <person name="Mihaltcheva S."/>
            <person name="Morgado L.N."/>
            <person name="Niskanen T."/>
            <person name="Noordeloos M.E."/>
            <person name="Ohm R.A."/>
            <person name="Ortiz-Santana B."/>
            <person name="Ovrebo C."/>
            <person name="Racz N."/>
            <person name="Riley R."/>
            <person name="Savchenko A."/>
            <person name="Shiryaev A."/>
            <person name="Soop K."/>
            <person name="Spirin V."/>
            <person name="Szebenyi C."/>
            <person name="Tomsovsky M."/>
            <person name="Tulloss R.E."/>
            <person name="Uehling J."/>
            <person name="Grigoriev I.V."/>
            <person name="Vagvolgyi C."/>
            <person name="Papp T."/>
            <person name="Martin F.M."/>
            <person name="Miettinen O."/>
            <person name="Hibbett D.S."/>
            <person name="Nagy L.G."/>
        </authorList>
    </citation>
    <scope>NUCLEOTIDE SEQUENCE [LARGE SCALE GENOMIC DNA]</scope>
    <source>
        <strain evidence="3 4">CBS 962.96</strain>
    </source>
</reference>
<accession>A0A4V4HFD3</accession>
<name>A0A4V4HFD3_DENBC</name>
<feature type="non-terminal residue" evidence="3">
    <location>
        <position position="338"/>
    </location>
</feature>
<dbReference type="GO" id="GO:0000724">
    <property type="term" value="P:double-strand break repair via homologous recombination"/>
    <property type="evidence" value="ECO:0007669"/>
    <property type="project" value="TreeGrafter"/>
</dbReference>
<sequence length="338" mass="38295">MNTQTRQDIDPERLRGARETLCSLFNISTLREHQEKAGRNIIQGLNTMYDVPTGGGKTLAFWYPLFYYWKPGDTDFASQKVILVISPLNALMETQAKELSDRGIPAIAVNSLSHADELFEVHGSTESEFRLKYRVIITSPETALTSSFQERLLQTKVFKKGCISIVIDEGHCIAEWGGDFRPHYDAVGKLLARCPSHVPVLVASATMPEDVQSLIREKLDLPTNCAHIAVSNEKLNVALSVRIIQHPVQTFADLLFLFPPLDQVDDHFEFPQTIIYVNRRKEAEGIQDFLRAHLPSSVSPDVFEFYHRTIDEGRKRHIQERLRTGYLRCVIATDALGM</sequence>
<proteinExistence type="inferred from homology"/>
<dbReference type="GO" id="GO:0005694">
    <property type="term" value="C:chromosome"/>
    <property type="evidence" value="ECO:0007669"/>
    <property type="project" value="TreeGrafter"/>
</dbReference>
<dbReference type="InterPro" id="IPR027417">
    <property type="entry name" value="P-loop_NTPase"/>
</dbReference>
<dbReference type="InterPro" id="IPR014001">
    <property type="entry name" value="Helicase_ATP-bd"/>
</dbReference>
<dbReference type="EMBL" id="ML179221">
    <property type="protein sequence ID" value="THU94535.1"/>
    <property type="molecule type" value="Genomic_DNA"/>
</dbReference>
<evidence type="ECO:0000313" key="3">
    <source>
        <dbReference type="EMBL" id="THU94535.1"/>
    </source>
</evidence>
<evidence type="ECO:0000313" key="4">
    <source>
        <dbReference type="Proteomes" id="UP000297245"/>
    </source>
</evidence>
<dbReference type="Gene3D" id="3.40.50.300">
    <property type="entry name" value="P-loop containing nucleotide triphosphate hydrolases"/>
    <property type="match status" value="2"/>
</dbReference>
<dbReference type="GO" id="GO:0043138">
    <property type="term" value="F:3'-5' DNA helicase activity"/>
    <property type="evidence" value="ECO:0007669"/>
    <property type="project" value="TreeGrafter"/>
</dbReference>
<evidence type="ECO:0000259" key="2">
    <source>
        <dbReference type="PROSITE" id="PS51192"/>
    </source>
</evidence>
<dbReference type="AlphaFoldDB" id="A0A4V4HFD3"/>
<evidence type="ECO:0000256" key="1">
    <source>
        <dbReference type="ARBA" id="ARBA00005446"/>
    </source>
</evidence>
<keyword evidence="4" id="KW-1185">Reference proteome</keyword>
<dbReference type="InterPro" id="IPR011545">
    <property type="entry name" value="DEAD/DEAH_box_helicase_dom"/>
</dbReference>
<feature type="domain" description="Helicase ATP-binding" evidence="2">
    <location>
        <begin position="38"/>
        <end position="225"/>
    </location>
</feature>
<dbReference type="PROSITE" id="PS51192">
    <property type="entry name" value="HELICASE_ATP_BIND_1"/>
    <property type="match status" value="1"/>
</dbReference>